<evidence type="ECO:0000256" key="1">
    <source>
        <dbReference type="RuleBase" id="RU000356"/>
    </source>
</evidence>
<dbReference type="InterPro" id="IPR000971">
    <property type="entry name" value="Globin"/>
</dbReference>
<dbReference type="GO" id="GO:0008941">
    <property type="term" value="F:nitric oxide dioxygenase NAD(P)H activity"/>
    <property type="evidence" value="ECO:0007669"/>
    <property type="project" value="TreeGrafter"/>
</dbReference>
<protein>
    <recommendedName>
        <fullName evidence="2">Globin domain-containing protein</fullName>
    </recommendedName>
</protein>
<dbReference type="PROSITE" id="PS01033">
    <property type="entry name" value="GLOBIN"/>
    <property type="match status" value="1"/>
</dbReference>
<keyword evidence="1" id="KW-0561">Oxygen transport</keyword>
<dbReference type="AlphaFoldDB" id="A0A7S0BU26"/>
<dbReference type="SUPFAM" id="SSF46458">
    <property type="entry name" value="Globin-like"/>
    <property type="match status" value="1"/>
</dbReference>
<proteinExistence type="inferred from homology"/>
<organism evidence="3">
    <name type="scientific">Rhodosorus marinus</name>
    <dbReference type="NCBI Taxonomy" id="101924"/>
    <lineage>
        <taxon>Eukaryota</taxon>
        <taxon>Rhodophyta</taxon>
        <taxon>Stylonematophyceae</taxon>
        <taxon>Stylonematales</taxon>
        <taxon>Stylonemataceae</taxon>
        <taxon>Rhodosorus</taxon>
    </lineage>
</organism>
<evidence type="ECO:0000313" key="3">
    <source>
        <dbReference type="EMBL" id="CAD8402758.1"/>
    </source>
</evidence>
<dbReference type="GO" id="GO:0019825">
    <property type="term" value="F:oxygen binding"/>
    <property type="evidence" value="ECO:0007669"/>
    <property type="project" value="InterPro"/>
</dbReference>
<dbReference type="Pfam" id="PF00042">
    <property type="entry name" value="Globin"/>
    <property type="match status" value="1"/>
</dbReference>
<dbReference type="GO" id="GO:0020037">
    <property type="term" value="F:heme binding"/>
    <property type="evidence" value="ECO:0007669"/>
    <property type="project" value="InterPro"/>
</dbReference>
<reference evidence="3" key="1">
    <citation type="submission" date="2021-01" db="EMBL/GenBank/DDBJ databases">
        <authorList>
            <person name="Corre E."/>
            <person name="Pelletier E."/>
            <person name="Niang G."/>
            <person name="Scheremetjew M."/>
            <person name="Finn R."/>
            <person name="Kale V."/>
            <person name="Holt S."/>
            <person name="Cochrane G."/>
            <person name="Meng A."/>
            <person name="Brown T."/>
            <person name="Cohen L."/>
        </authorList>
    </citation>
    <scope>NUCLEOTIDE SEQUENCE</scope>
    <source>
        <strain evidence="3">UTEX LB 2760</strain>
    </source>
</reference>
<dbReference type="InterPro" id="IPR009050">
    <property type="entry name" value="Globin-like_sf"/>
</dbReference>
<keyword evidence="1" id="KW-0408">Iron</keyword>
<dbReference type="GO" id="GO:0071949">
    <property type="term" value="F:FAD binding"/>
    <property type="evidence" value="ECO:0007669"/>
    <property type="project" value="TreeGrafter"/>
</dbReference>
<dbReference type="Gene3D" id="1.10.490.10">
    <property type="entry name" value="Globins"/>
    <property type="match status" value="1"/>
</dbReference>
<dbReference type="InterPro" id="IPR012292">
    <property type="entry name" value="Globin/Proto"/>
</dbReference>
<keyword evidence="1" id="KW-0479">Metal-binding</keyword>
<dbReference type="PANTHER" id="PTHR43396:SF6">
    <property type="entry name" value="ABL201WP"/>
    <property type="match status" value="1"/>
</dbReference>
<dbReference type="GO" id="GO:0046210">
    <property type="term" value="P:nitric oxide catabolic process"/>
    <property type="evidence" value="ECO:0007669"/>
    <property type="project" value="TreeGrafter"/>
</dbReference>
<feature type="domain" description="Globin" evidence="2">
    <location>
        <begin position="20"/>
        <end position="161"/>
    </location>
</feature>
<comment type="similarity">
    <text evidence="1">Belongs to the globin family.</text>
</comment>
<dbReference type="GO" id="GO:0071500">
    <property type="term" value="P:cellular response to nitrosative stress"/>
    <property type="evidence" value="ECO:0007669"/>
    <property type="project" value="TreeGrafter"/>
</dbReference>
<keyword evidence="1" id="KW-0813">Transport</keyword>
<keyword evidence="1" id="KW-0349">Heme</keyword>
<accession>A0A7S0BU26</accession>
<dbReference type="EMBL" id="HBEK01023245">
    <property type="protein sequence ID" value="CAD8402758.1"/>
    <property type="molecule type" value="Transcribed_RNA"/>
</dbReference>
<gene>
    <name evidence="3" type="ORF">RMAR0315_LOCUS12763</name>
</gene>
<dbReference type="PANTHER" id="PTHR43396">
    <property type="entry name" value="FLAVOHEMOPROTEIN"/>
    <property type="match status" value="1"/>
</dbReference>
<name>A0A7S0BU26_9RHOD</name>
<evidence type="ECO:0000259" key="2">
    <source>
        <dbReference type="PROSITE" id="PS01033"/>
    </source>
</evidence>
<dbReference type="GO" id="GO:0005344">
    <property type="term" value="F:oxygen carrier activity"/>
    <property type="evidence" value="ECO:0007669"/>
    <property type="project" value="UniProtKB-KW"/>
</dbReference>
<sequence>MTVASRWESYVPEFYVASPEMTAERVALVKSSWESIFAEGGKEALLQSFAESFYAKLFELAPMVRPLFKADIRSQARKLGFLLSTAVDILDKDVDGLVATLQALARRHHQYGARPEHYGAVGLALVWALQTALGERFDGEIRTSWVHLYSTIVSVMLPVTVSMIDEEQKVKIVNEPAVPVDT</sequence>